<dbReference type="RefSeq" id="XP_064732296.1">
    <property type="nucleotide sequence ID" value="XM_064871916.1"/>
</dbReference>
<evidence type="ECO:0000313" key="3">
    <source>
        <dbReference type="Proteomes" id="UP001334248"/>
    </source>
</evidence>
<protein>
    <recommendedName>
        <fullName evidence="4">Ecp2 effector protein domain-containing protein</fullName>
    </recommendedName>
</protein>
<reference evidence="2 3" key="1">
    <citation type="journal article" date="2023" name="Res Sq">
        <title>Genomic and morphological characterization of Knufia obscura isolated from the Mars 2020 spacecraft assembly facility.</title>
        <authorList>
            <person name="Chander A.M."/>
            <person name="Teixeira M.M."/>
            <person name="Singh N.K."/>
            <person name="Williams M.P."/>
            <person name="Parker C.W."/>
            <person name="Leo P."/>
            <person name="Stajich J.E."/>
            <person name="Torok T."/>
            <person name="Tighe S."/>
            <person name="Mason C.E."/>
            <person name="Venkateswaran K."/>
        </authorList>
    </citation>
    <scope>NUCLEOTIDE SEQUENCE [LARGE SCALE GENOMIC DNA]</scope>
    <source>
        <strain evidence="2 3">CCFEE 5817</strain>
    </source>
</reference>
<accession>A0ABR0RUC7</accession>
<keyword evidence="1" id="KW-0732">Signal</keyword>
<evidence type="ECO:0008006" key="4">
    <source>
        <dbReference type="Google" id="ProtNLM"/>
    </source>
</evidence>
<sequence>MNRVLASLAILWATTSTTLASTIPEPDASTILEPNSTPNLQTRDLSIFIMELDQTNWYGNPKWNPHIVDPGVCYSRTETRPQWSRDTPDTAPPWSIALGDNLACDFFSEIGCGGKGVLKWIRQQDLILRNSKHPMWKEYGFGVDGSGPWSWRCTVTV</sequence>
<dbReference type="GeneID" id="89996936"/>
<dbReference type="Proteomes" id="UP001334248">
    <property type="component" value="Unassembled WGS sequence"/>
</dbReference>
<comment type="caution">
    <text evidence="2">The sequence shown here is derived from an EMBL/GenBank/DDBJ whole genome shotgun (WGS) entry which is preliminary data.</text>
</comment>
<dbReference type="EMBL" id="JAVHJV010000003">
    <property type="protein sequence ID" value="KAK5944206.1"/>
    <property type="molecule type" value="Genomic_DNA"/>
</dbReference>
<feature type="signal peptide" evidence="1">
    <location>
        <begin position="1"/>
        <end position="20"/>
    </location>
</feature>
<evidence type="ECO:0000313" key="2">
    <source>
        <dbReference type="EMBL" id="KAK5944206.1"/>
    </source>
</evidence>
<proteinExistence type="predicted"/>
<evidence type="ECO:0000256" key="1">
    <source>
        <dbReference type="SAM" id="SignalP"/>
    </source>
</evidence>
<organism evidence="2 3">
    <name type="scientific">Knufia obscura</name>
    <dbReference type="NCBI Taxonomy" id="1635080"/>
    <lineage>
        <taxon>Eukaryota</taxon>
        <taxon>Fungi</taxon>
        <taxon>Dikarya</taxon>
        <taxon>Ascomycota</taxon>
        <taxon>Pezizomycotina</taxon>
        <taxon>Eurotiomycetes</taxon>
        <taxon>Chaetothyriomycetidae</taxon>
        <taxon>Chaetothyriales</taxon>
        <taxon>Trichomeriaceae</taxon>
        <taxon>Knufia</taxon>
    </lineage>
</organism>
<keyword evidence="3" id="KW-1185">Reference proteome</keyword>
<name>A0ABR0RUC7_9EURO</name>
<feature type="chain" id="PRO_5046144117" description="Ecp2 effector protein domain-containing protein" evidence="1">
    <location>
        <begin position="21"/>
        <end position="157"/>
    </location>
</feature>
<gene>
    <name evidence="2" type="ORF">PMZ80_003487</name>
</gene>